<reference evidence="4" key="2">
    <citation type="journal article" date="2021" name="PeerJ">
        <title>Extensive microbial diversity within the chicken gut microbiome revealed by metagenomics and culture.</title>
        <authorList>
            <person name="Gilroy R."/>
            <person name="Ravi A."/>
            <person name="Getino M."/>
            <person name="Pursley I."/>
            <person name="Horton D.L."/>
            <person name="Alikhan N.F."/>
            <person name="Baker D."/>
            <person name="Gharbi K."/>
            <person name="Hall N."/>
            <person name="Watson M."/>
            <person name="Adriaenssens E.M."/>
            <person name="Foster-Nyarko E."/>
            <person name="Jarju S."/>
            <person name="Secka A."/>
            <person name="Antonio M."/>
            <person name="Oren A."/>
            <person name="Chaudhuri R.R."/>
            <person name="La Ragione R."/>
            <person name="Hildebrand F."/>
            <person name="Pallen M.J."/>
        </authorList>
    </citation>
    <scope>NUCLEOTIDE SEQUENCE</scope>
    <source>
        <strain evidence="4">13766</strain>
    </source>
</reference>
<gene>
    <name evidence="4" type="ORF">IAA84_06390</name>
</gene>
<dbReference type="EMBL" id="DVJN01000126">
    <property type="protein sequence ID" value="HIS92632.1"/>
    <property type="molecule type" value="Genomic_DNA"/>
</dbReference>
<name>A0A9D1G088_9FIRM</name>
<protein>
    <recommendedName>
        <fullName evidence="2">Biotin transporter</fullName>
    </recommendedName>
</protein>
<dbReference type="PIRSF" id="PIRSF016661">
    <property type="entry name" value="BioY"/>
    <property type="match status" value="1"/>
</dbReference>
<dbReference type="PANTHER" id="PTHR34295">
    <property type="entry name" value="BIOTIN TRANSPORTER BIOY"/>
    <property type="match status" value="1"/>
</dbReference>
<comment type="similarity">
    <text evidence="1 2">Belongs to the BioY family.</text>
</comment>
<dbReference type="AlphaFoldDB" id="A0A9D1G088"/>
<evidence type="ECO:0000256" key="2">
    <source>
        <dbReference type="PIRNR" id="PIRNR016661"/>
    </source>
</evidence>
<evidence type="ECO:0000313" key="5">
    <source>
        <dbReference type="Proteomes" id="UP000824140"/>
    </source>
</evidence>
<sequence length="169" mass="17671">MKQPKIRDLTHCALAAAILCVTAQISVPVGDAPITIQPFALALVGGVLGWKWGTLAAIVYVALGALGLPVFANFRGGAAMLIGSTGGYLWTYPLLALGAGLGKTRLARVLFSLAGLGALEIVGACQLAHYTGAPIGPYIAMFVPKDMIVVLLAILPAEKMRRMLKWAKC</sequence>
<accession>A0A9D1G088</accession>
<feature type="transmembrane region" description="Helical" evidence="3">
    <location>
        <begin position="109"/>
        <end position="129"/>
    </location>
</feature>
<comment type="caution">
    <text evidence="4">The sequence shown here is derived from an EMBL/GenBank/DDBJ whole genome shotgun (WGS) entry which is preliminary data.</text>
</comment>
<dbReference type="GO" id="GO:0015225">
    <property type="term" value="F:biotin transmembrane transporter activity"/>
    <property type="evidence" value="ECO:0007669"/>
    <property type="project" value="UniProtKB-UniRule"/>
</dbReference>
<evidence type="ECO:0000256" key="1">
    <source>
        <dbReference type="ARBA" id="ARBA00010692"/>
    </source>
</evidence>
<keyword evidence="2" id="KW-1003">Cell membrane</keyword>
<keyword evidence="3" id="KW-0812">Transmembrane</keyword>
<organism evidence="4 5">
    <name type="scientific">Candidatus Alectryocaccomicrobium excrementavium</name>
    <dbReference type="NCBI Taxonomy" id="2840668"/>
    <lineage>
        <taxon>Bacteria</taxon>
        <taxon>Bacillati</taxon>
        <taxon>Bacillota</taxon>
        <taxon>Clostridia</taxon>
        <taxon>Candidatus Alectryocaccomicrobium</taxon>
    </lineage>
</organism>
<proteinExistence type="inferred from homology"/>
<comment type="subcellular location">
    <subcellularLocation>
        <location evidence="2">Cell membrane</location>
        <topology evidence="2">Multi-pass membrane protein</topology>
    </subcellularLocation>
</comment>
<dbReference type="InterPro" id="IPR003784">
    <property type="entry name" value="BioY"/>
</dbReference>
<keyword evidence="3" id="KW-1133">Transmembrane helix</keyword>
<evidence type="ECO:0000313" key="4">
    <source>
        <dbReference type="EMBL" id="HIS92632.1"/>
    </source>
</evidence>
<reference evidence="4" key="1">
    <citation type="submission" date="2020-10" db="EMBL/GenBank/DDBJ databases">
        <authorList>
            <person name="Gilroy R."/>
        </authorList>
    </citation>
    <scope>NUCLEOTIDE SEQUENCE</scope>
    <source>
        <strain evidence="4">13766</strain>
    </source>
</reference>
<dbReference type="GO" id="GO:0005886">
    <property type="term" value="C:plasma membrane"/>
    <property type="evidence" value="ECO:0007669"/>
    <property type="project" value="UniProtKB-SubCell"/>
</dbReference>
<dbReference type="Proteomes" id="UP000824140">
    <property type="component" value="Unassembled WGS sequence"/>
</dbReference>
<keyword evidence="2" id="KW-0813">Transport</keyword>
<dbReference type="PANTHER" id="PTHR34295:SF1">
    <property type="entry name" value="BIOTIN TRANSPORTER BIOY"/>
    <property type="match status" value="1"/>
</dbReference>
<dbReference type="Gene3D" id="1.10.1760.20">
    <property type="match status" value="1"/>
</dbReference>
<dbReference type="Pfam" id="PF02632">
    <property type="entry name" value="BioY"/>
    <property type="match status" value="1"/>
</dbReference>
<feature type="transmembrane region" description="Helical" evidence="3">
    <location>
        <begin position="135"/>
        <end position="155"/>
    </location>
</feature>
<feature type="transmembrane region" description="Helical" evidence="3">
    <location>
        <begin position="78"/>
        <end position="97"/>
    </location>
</feature>
<keyword evidence="2 3" id="KW-0472">Membrane</keyword>
<evidence type="ECO:0000256" key="3">
    <source>
        <dbReference type="SAM" id="Phobius"/>
    </source>
</evidence>